<reference evidence="1" key="1">
    <citation type="submission" date="2018-02" db="EMBL/GenBank/DDBJ databases">
        <title>Rhizophora mucronata_Transcriptome.</title>
        <authorList>
            <person name="Meera S.P."/>
            <person name="Sreeshan A."/>
            <person name="Augustine A."/>
        </authorList>
    </citation>
    <scope>NUCLEOTIDE SEQUENCE</scope>
    <source>
        <tissue evidence="1">Leaf</tissue>
    </source>
</reference>
<protein>
    <submittedName>
        <fullName evidence="1">Uncharacterized protein</fullName>
    </submittedName>
</protein>
<organism evidence="1">
    <name type="scientific">Rhizophora mucronata</name>
    <name type="common">Asiatic mangrove</name>
    <dbReference type="NCBI Taxonomy" id="61149"/>
    <lineage>
        <taxon>Eukaryota</taxon>
        <taxon>Viridiplantae</taxon>
        <taxon>Streptophyta</taxon>
        <taxon>Embryophyta</taxon>
        <taxon>Tracheophyta</taxon>
        <taxon>Spermatophyta</taxon>
        <taxon>Magnoliopsida</taxon>
        <taxon>eudicotyledons</taxon>
        <taxon>Gunneridae</taxon>
        <taxon>Pentapetalae</taxon>
        <taxon>rosids</taxon>
        <taxon>fabids</taxon>
        <taxon>Malpighiales</taxon>
        <taxon>Rhizophoraceae</taxon>
        <taxon>Rhizophora</taxon>
    </lineage>
</organism>
<accession>A0A2P2R4A9</accession>
<sequence>MLKLKQRNCLRSKSVQTKVLAKFEKVSKLMHFGSLT</sequence>
<proteinExistence type="predicted"/>
<dbReference type="AlphaFoldDB" id="A0A2P2R4A9"/>
<name>A0A2P2R4A9_RHIMU</name>
<dbReference type="EMBL" id="GGEC01093615">
    <property type="protein sequence ID" value="MBX74099.1"/>
    <property type="molecule type" value="Transcribed_RNA"/>
</dbReference>
<evidence type="ECO:0000313" key="1">
    <source>
        <dbReference type="EMBL" id="MBX74099.1"/>
    </source>
</evidence>